<evidence type="ECO:0000256" key="4">
    <source>
        <dbReference type="ARBA" id="ARBA00022553"/>
    </source>
</evidence>
<dbReference type="FunFam" id="2.60.40.10:FF:001373">
    <property type="entry name" value="Immunoglobulin superfamily member 10"/>
    <property type="match status" value="1"/>
</dbReference>
<keyword evidence="4" id="KW-0597">Phosphoprotein</keyword>
<dbReference type="GO" id="GO:0005576">
    <property type="term" value="C:extracellular region"/>
    <property type="evidence" value="ECO:0007669"/>
    <property type="project" value="UniProtKB-SubCell"/>
</dbReference>
<feature type="region of interest" description="Disordered" evidence="16">
    <location>
        <begin position="1088"/>
        <end position="1148"/>
    </location>
</feature>
<reference evidence="18 19" key="1">
    <citation type="submission" date="2019-04" db="EMBL/GenBank/DDBJ databases">
        <title>Draft genome of the big-headed turtle Platysternon megacephalum.</title>
        <authorList>
            <person name="Gong S."/>
        </authorList>
    </citation>
    <scope>NUCLEOTIDE SEQUENCE [LARGE SCALE GENOMIC DNA]</scope>
    <source>
        <strain evidence="18">DO16091913</strain>
        <tissue evidence="18">Muscle</tissue>
    </source>
</reference>
<feature type="compositionally biased region" description="Low complexity" evidence="16">
    <location>
        <begin position="1116"/>
        <end position="1127"/>
    </location>
</feature>
<dbReference type="OrthoDB" id="10062932at2759"/>
<dbReference type="FunFam" id="2.60.40.10:FF:001262">
    <property type="entry name" value="Immunoglobulin superfamily member 10"/>
    <property type="match status" value="1"/>
</dbReference>
<dbReference type="SMART" id="SM00369">
    <property type="entry name" value="LRR_TYP"/>
    <property type="match status" value="5"/>
</dbReference>
<dbReference type="STRING" id="55544.A0A4D9EFH8"/>
<gene>
    <name evidence="18" type="ORF">DR999_PMT12095</name>
</gene>
<keyword evidence="12" id="KW-0325">Glycoprotein</keyword>
<evidence type="ECO:0000256" key="5">
    <source>
        <dbReference type="ARBA" id="ARBA00022614"/>
    </source>
</evidence>
<dbReference type="PANTHER" id="PTHR45842:SF2">
    <property type="entry name" value="IMMUNOGLOBULIN SUPERFAMILY MEMBER 10"/>
    <property type="match status" value="1"/>
</dbReference>
<dbReference type="InterPro" id="IPR001611">
    <property type="entry name" value="Leu-rich_rpt"/>
</dbReference>
<feature type="domain" description="Ig-like" evidence="17">
    <location>
        <begin position="1988"/>
        <end position="2081"/>
    </location>
</feature>
<keyword evidence="11" id="KW-1015">Disulfide bond</keyword>
<dbReference type="Gene3D" id="2.60.40.10">
    <property type="entry name" value="Immunoglobulins"/>
    <property type="match status" value="12"/>
</dbReference>
<evidence type="ECO:0000256" key="14">
    <source>
        <dbReference type="ARBA" id="ARBA00054041"/>
    </source>
</evidence>
<dbReference type="SUPFAM" id="SSF48726">
    <property type="entry name" value="Immunoglobulin"/>
    <property type="match status" value="12"/>
</dbReference>
<dbReference type="FunFam" id="2.60.40.10:FF:001065">
    <property type="entry name" value="Immunoglobulin superfamily member 10"/>
    <property type="match status" value="1"/>
</dbReference>
<keyword evidence="3" id="KW-0964">Secreted</keyword>
<dbReference type="FunFam" id="2.60.40.10:FF:000621">
    <property type="entry name" value="Immunoglobulin superfamily member 10"/>
    <property type="match status" value="1"/>
</dbReference>
<evidence type="ECO:0000256" key="10">
    <source>
        <dbReference type="ARBA" id="ARBA00023136"/>
    </source>
</evidence>
<evidence type="ECO:0000256" key="7">
    <source>
        <dbReference type="ARBA" id="ARBA00022729"/>
    </source>
</evidence>
<organism evidence="18 19">
    <name type="scientific">Platysternon megacephalum</name>
    <name type="common">big-headed turtle</name>
    <dbReference type="NCBI Taxonomy" id="55544"/>
    <lineage>
        <taxon>Eukaryota</taxon>
        <taxon>Metazoa</taxon>
        <taxon>Chordata</taxon>
        <taxon>Craniata</taxon>
        <taxon>Vertebrata</taxon>
        <taxon>Euteleostomi</taxon>
        <taxon>Archelosauria</taxon>
        <taxon>Testudinata</taxon>
        <taxon>Testudines</taxon>
        <taxon>Cryptodira</taxon>
        <taxon>Durocryptodira</taxon>
        <taxon>Testudinoidea</taxon>
        <taxon>Platysternidae</taxon>
        <taxon>Platysternon</taxon>
    </lineage>
</organism>
<dbReference type="InterPro" id="IPR000372">
    <property type="entry name" value="LRRNT"/>
</dbReference>
<feature type="region of interest" description="Disordered" evidence="16">
    <location>
        <begin position="1646"/>
        <end position="1673"/>
    </location>
</feature>
<evidence type="ECO:0000313" key="19">
    <source>
        <dbReference type="Proteomes" id="UP000297703"/>
    </source>
</evidence>
<keyword evidence="13" id="KW-0393">Immunoglobulin domain</keyword>
<comment type="subcellular location">
    <subcellularLocation>
        <location evidence="1">Membrane</location>
        <topology evidence="1">Single-pass membrane protein</topology>
    </subcellularLocation>
    <subcellularLocation>
        <location evidence="2">Secreted</location>
    </subcellularLocation>
</comment>
<dbReference type="InterPro" id="IPR003591">
    <property type="entry name" value="Leu-rich_rpt_typical-subtyp"/>
</dbReference>
<dbReference type="CDD" id="cd00096">
    <property type="entry name" value="Ig"/>
    <property type="match status" value="3"/>
</dbReference>
<feature type="domain" description="Ig-like" evidence="17">
    <location>
        <begin position="602"/>
        <end position="663"/>
    </location>
</feature>
<dbReference type="SMART" id="SM00408">
    <property type="entry name" value="IGc2"/>
    <property type="match status" value="12"/>
</dbReference>
<dbReference type="EMBL" id="QXTE01000117">
    <property type="protein sequence ID" value="TFK05310.1"/>
    <property type="molecule type" value="Genomic_DNA"/>
</dbReference>
<dbReference type="FunFam" id="2.60.40.10:FF:001377">
    <property type="entry name" value="Matrix remodeling associated 5"/>
    <property type="match status" value="1"/>
</dbReference>
<keyword evidence="6" id="KW-0812">Transmembrane</keyword>
<dbReference type="Proteomes" id="UP000297703">
    <property type="component" value="Unassembled WGS sequence"/>
</dbReference>
<feature type="domain" description="Ig-like" evidence="17">
    <location>
        <begin position="2281"/>
        <end position="2378"/>
    </location>
</feature>
<keyword evidence="5" id="KW-0433">Leucine-rich repeat</keyword>
<dbReference type="SMART" id="SM00082">
    <property type="entry name" value="LRRCT"/>
    <property type="match status" value="1"/>
</dbReference>
<feature type="domain" description="Ig-like" evidence="17">
    <location>
        <begin position="2384"/>
        <end position="2462"/>
    </location>
</feature>
<dbReference type="Pfam" id="PF13927">
    <property type="entry name" value="Ig_3"/>
    <property type="match status" value="5"/>
</dbReference>
<evidence type="ECO:0000259" key="17">
    <source>
        <dbReference type="PROSITE" id="PS50835"/>
    </source>
</evidence>
<keyword evidence="8" id="KW-0677">Repeat</keyword>
<dbReference type="InterPro" id="IPR050467">
    <property type="entry name" value="LRFN"/>
</dbReference>
<dbReference type="InterPro" id="IPR013783">
    <property type="entry name" value="Ig-like_fold"/>
</dbReference>
<dbReference type="GO" id="GO:0016020">
    <property type="term" value="C:membrane"/>
    <property type="evidence" value="ECO:0007669"/>
    <property type="project" value="UniProtKB-SubCell"/>
</dbReference>
<evidence type="ECO:0000256" key="11">
    <source>
        <dbReference type="ARBA" id="ARBA00023157"/>
    </source>
</evidence>
<evidence type="ECO:0000256" key="8">
    <source>
        <dbReference type="ARBA" id="ARBA00022737"/>
    </source>
</evidence>
<dbReference type="FunFam" id="2.60.40.10:FF:000537">
    <property type="entry name" value="immunoglobulin superfamily member 10"/>
    <property type="match status" value="1"/>
</dbReference>
<dbReference type="FunFam" id="2.60.40.10:FF:000925">
    <property type="entry name" value="immunoglobulin superfamily member 10"/>
    <property type="match status" value="1"/>
</dbReference>
<dbReference type="SMART" id="SM00409">
    <property type="entry name" value="IG"/>
    <property type="match status" value="12"/>
</dbReference>
<feature type="domain" description="Ig-like" evidence="17">
    <location>
        <begin position="2479"/>
        <end position="2565"/>
    </location>
</feature>
<dbReference type="InterPro" id="IPR032675">
    <property type="entry name" value="LRR_dom_sf"/>
</dbReference>
<keyword evidence="19" id="KW-1185">Reference proteome</keyword>
<feature type="domain" description="Ig-like" evidence="17">
    <location>
        <begin position="2084"/>
        <end position="2182"/>
    </location>
</feature>
<accession>A0A4D9EFH8</accession>
<dbReference type="SMART" id="SM00013">
    <property type="entry name" value="LRRNT"/>
    <property type="match status" value="1"/>
</dbReference>
<feature type="compositionally biased region" description="Polar residues" evidence="16">
    <location>
        <begin position="790"/>
        <end position="805"/>
    </location>
</feature>
<evidence type="ECO:0000313" key="18">
    <source>
        <dbReference type="EMBL" id="TFK05310.1"/>
    </source>
</evidence>
<dbReference type="Gene3D" id="3.80.10.10">
    <property type="entry name" value="Ribonuclease Inhibitor"/>
    <property type="match status" value="2"/>
</dbReference>
<dbReference type="InterPro" id="IPR013106">
    <property type="entry name" value="Ig_V-set"/>
</dbReference>
<comment type="caution">
    <text evidence="18">The sequence shown here is derived from an EMBL/GenBank/DDBJ whole genome shotgun (WGS) entry which is preliminary data.</text>
</comment>
<dbReference type="FunFam" id="2.60.40.10:FF:001188">
    <property type="entry name" value="Immunoglobulin superfamily member 10"/>
    <property type="match status" value="1"/>
</dbReference>
<sequence length="2670" mass="296478">MLAVRDVVLGLARRMKVKGRGKPCLLEFLFSFCLATLPSSSACPRLCACYVPTEVHCTFRYLTAIPLHIPQNVERINLGYNSLVKLTETDFSGLEKLELLMLHSNEIHTIPDKTFTDLNALQVLKMSYNKVRILQKDTFHGLKSLVRLHMDHNQIEFIHPEVFYGLTSLRLVHLEGNLLKQLHPDAFVTLRYIQIFKTSSIKHIYLSDNFLTSLPQEMFSYIPELESIYLHGNPWSCDCDLQWFVDWAEQWPDIIKCKKDRGASSAQQCPVCANPRNSKGKHLVNIPSASLTCSKPTIDPSLKFKNITMPDEGDFISISPKEFIAPIGTMMLNMTDQTGNQANLVCNVQKPTKMSPLSFDKDGDNTVLKVSFSTFLVCSIDYEHIQQLWSILALYSDSPLKLERNLLLTKVPYISYKYKQTYSESEEVFTNIESELTAEPSWLLQGQVALQLDRTATTLSTLHIRYVTDAQIILPNADEKQLRHSWAIISRDNKTRVEHSVLVGGTVELDCQAFGEPTPTIEWILADGSKVRASYVSEDGRIIIAKSGKFTLRTADSFDTGVYHCIGTNYNDADVLTFRITVIDTYVEHNNINGAQLSAFIGDTLYLPCQSVGVPDASISWILPEHTVLHQSVRSKHIFHNGTLKIQEMTEQDSGYFRCVAANQYGMDFLIFQVLVKVNEGASQKQKTAPEENEERDGSGHEELRAVTKHKYPLATVQTSVTRKASTDSASRNQPTGIANKRNNYRAMTYRRNGDKINRRFRGHRRQFTSSSRRVDPQHWAAFLEKTKKNSTLPEKQENATTKSPTPDHLSSKVSGDKEETSGDHIPPEEEFIILASEAPTIPTLKKVSASIVTGEPETTSSNTKSKTTSVIVTEAVAPTVSPWIAESIRPKSKKPNADLKPAVTRPNSLETSELNQTSLTIIQPLTTSSLVNSTAKDFNAEHRLVSFGESNEYLKIISTTQTAAVTEITSLVTSQNTVEKPDLFTESIDKTSTKSDHRISVVTVSEPNNKFGNIYFHSTQKIITPKLPPGSTIITHQQIQIIRDVTTNTPQSRQRYGRRRKISGRRRIVRPDRIPAIRGHRYNFVRQESSRESTTLPPAMEQDTKCLSCSHPATPSRSSLELLSPETHTPSPLKVDIPELTSEQPTSQTTAFLAEEKNRPTAEGEKTTPTVMPFYSESTQGTLQRKLEASAPLQTYTVRLPTTARQTASVSMETTTSADSKTPSNVKSILPTTKTRTSSKVLRGKIPWQHLFGKAHIQKELLKKLPRRRTSTVPSSAITTMLPKTTATLSIDRVSPLHLITISVEVNQTDDLLSLTKPISHDNSMSEKHSSIPSLTTAELPSSAYFSNLPTIINKEMNATRPMPTFRSTTVPHTETKITKIKAFRAGRRRDQRRKKLQKIMTSQSITTSHSSTIASSVNTTLYILTTAKSLTKPTIPIPTEFLYKNTSVIPITTVPQPQILSTKDVTKGSPATTTQTLTRITTAENTQPVKLPSDVLFTEKPAITIPATSPSLKSFNTTTILPATSFVTSESAPIQQNKTIVMVSKRPHTKMGQRVIQQKHTAKATFPDKDELSTKSPAVTTHVINPSIQHPTPLASQITETPHTSILQITLSPPWENKFWHKQSPEVSEIGKTLTVNTLTILKSPQSSTPYTPAQRRDKDNTVKSWSDNTADQETNNNLVALDSLYKNRLVKPRIVGGKLAAFTVLANSDAFIPCEATGNPVPTIHWTKVSSGTDVSKSKRDNRFEVFANGTLSIQNVNIQDRGQYLCIAANQHGSDQLLVTLSVVAYPPRILEGRSKVITVHSGKPASVKCRAEGRPIPTISWILANKTYVSESFPGSKQASVQPDGTLIIKEVTVYDRGLYTCMASNPAGADTLTVKLQVIVAPPVILEEKREHIAGIMGESLKLPCTAKGNPHPSVHWVLFDGTVVKPLHFVNAKLFLFSNGTLYIRNIAPSDSGNYECIATSSTGSERRVVNLTVEQRDTIPRIATASLKMTQLNFGDRLLLNCSATGEPKPRIIWRLPSKAVVDQWHRMGSRIHVYPNGSLFIAAVTEKDAGDYLCVARNRIGDDLILMKVSVTMKPAKIDQKQYFKKQVPYGKDFKVDCKASGSPEPEISWSLPDGTMINNVMQADDSGRRSRRYILFDNGTLYFNKVGIAEEGDYTCYAQNTLGKDEMKVHITVVTASPRIKQNYKTYAKVKAGDNAVFDCEVVGEPKPKIFWLLPSSDMISASTNRYLLHVNGSLSVSKVKLLDAGEYVCVARNPGGDDTKLYKLDVVSKPPLINGLYTNKTVIKATAIRHSKKQIDCMSEGTPSPQIMWIMPDNIFLTAPYYGSRITVHKNGTLEIRNVRPSDTADFICVVRNDGGESILVVQLEVLEMLRRPMFRNPFNEKIIAKPGKTIILNCSVDGNPPPEIIWILPNGTQFSSGARISRYHIGSNGTLIIYNPFRDDAGKYRCAARNKVGYIEKLIILEVGQKPTILTRSRGPIKSISGESLSLHCLSDGSPKPNIIWTVPSGYVLDRPQITGKYILLENGTLVIREATIHDRGNYLCKAQNNAGESSITVPVMTVAYPPRITNRPPQSIRTMAGAAVQLNCMALGRPKPEITWELPDHSVLSPASKGRPSGSELLHPQGTLIIQNPKASDSGMYKCTAKNQFGSDFTITYIQVV</sequence>
<dbReference type="InterPro" id="IPR036179">
    <property type="entry name" value="Ig-like_dom_sf"/>
</dbReference>
<feature type="region of interest" description="Disordered" evidence="16">
    <location>
        <begin position="682"/>
        <end position="827"/>
    </location>
</feature>
<dbReference type="FunFam" id="2.60.40.10:FF:000076">
    <property type="entry name" value="Leucine-rich repeat and Ig domain-containing 4"/>
    <property type="match status" value="1"/>
</dbReference>
<feature type="domain" description="Ig-like" evidence="17">
    <location>
        <begin position="1888"/>
        <end position="1980"/>
    </location>
</feature>
<dbReference type="SMART" id="SM00406">
    <property type="entry name" value="IGv"/>
    <property type="match status" value="5"/>
</dbReference>
<evidence type="ECO:0000256" key="13">
    <source>
        <dbReference type="ARBA" id="ARBA00023319"/>
    </source>
</evidence>
<proteinExistence type="predicted"/>
<dbReference type="InterPro" id="IPR000483">
    <property type="entry name" value="Cys-rich_flank_reg_C"/>
</dbReference>
<evidence type="ECO:0000256" key="15">
    <source>
        <dbReference type="ARBA" id="ARBA00069666"/>
    </source>
</evidence>
<feature type="domain" description="Ig-like" evidence="17">
    <location>
        <begin position="2575"/>
        <end position="2665"/>
    </location>
</feature>
<evidence type="ECO:0000256" key="2">
    <source>
        <dbReference type="ARBA" id="ARBA00004613"/>
    </source>
</evidence>
<reference evidence="18 19" key="2">
    <citation type="submission" date="2019-04" db="EMBL/GenBank/DDBJ databases">
        <title>The genome sequence of big-headed turtle.</title>
        <authorList>
            <person name="Gong S."/>
        </authorList>
    </citation>
    <scope>NUCLEOTIDE SEQUENCE [LARGE SCALE GENOMIC DNA]</scope>
    <source>
        <strain evidence="18">DO16091913</strain>
        <tissue evidence="18">Muscle</tissue>
    </source>
</reference>
<feature type="domain" description="Ig-like" evidence="17">
    <location>
        <begin position="475"/>
        <end position="581"/>
    </location>
</feature>
<dbReference type="FunFam" id="2.60.40.10:FF:001323">
    <property type="entry name" value="immunoglobulin superfamily member 10"/>
    <property type="match status" value="1"/>
</dbReference>
<keyword evidence="10" id="KW-0472">Membrane</keyword>
<evidence type="ECO:0000256" key="6">
    <source>
        <dbReference type="ARBA" id="ARBA00022692"/>
    </source>
</evidence>
<evidence type="ECO:0000256" key="3">
    <source>
        <dbReference type="ARBA" id="ARBA00022525"/>
    </source>
</evidence>
<feature type="region of interest" description="Disordered" evidence="16">
    <location>
        <begin position="892"/>
        <end position="912"/>
    </location>
</feature>
<feature type="compositionally biased region" description="Polar residues" evidence="16">
    <location>
        <begin position="716"/>
        <end position="737"/>
    </location>
</feature>
<dbReference type="PANTHER" id="PTHR45842">
    <property type="entry name" value="SYNAPTIC ADHESION-LIKE MOLECULE SALM"/>
    <property type="match status" value="1"/>
</dbReference>
<dbReference type="Pfam" id="PF13855">
    <property type="entry name" value="LRR_8"/>
    <property type="match status" value="1"/>
</dbReference>
<feature type="compositionally biased region" description="Basic and acidic residues" evidence="16">
    <location>
        <begin position="815"/>
        <end position="827"/>
    </location>
</feature>
<dbReference type="SUPFAM" id="SSF52058">
    <property type="entry name" value="L domain-like"/>
    <property type="match status" value="1"/>
</dbReference>
<dbReference type="InterPro" id="IPR013098">
    <property type="entry name" value="Ig_I-set"/>
</dbReference>
<protein>
    <recommendedName>
        <fullName evidence="15">Immunoglobulin superfamily member 10</fullName>
    </recommendedName>
</protein>
<dbReference type="FunFam" id="3.80.10.10:FF:000103">
    <property type="entry name" value="Immunoglobulin superfamily member 10"/>
    <property type="match status" value="1"/>
</dbReference>
<dbReference type="PROSITE" id="PS50835">
    <property type="entry name" value="IG_LIKE"/>
    <property type="match status" value="12"/>
</dbReference>
<evidence type="ECO:0000256" key="9">
    <source>
        <dbReference type="ARBA" id="ARBA00022989"/>
    </source>
</evidence>
<feature type="domain" description="Ig-like" evidence="17">
    <location>
        <begin position="1695"/>
        <end position="1786"/>
    </location>
</feature>
<comment type="function">
    <text evidence="14">Involved in the control of early migration of neurons expressing gonadotropin-releasing hormone (GNRH neurons). May be involved in the maintenance of osteochondroprogenitor cells pool.</text>
</comment>
<dbReference type="FunFam" id="2.60.40.10:FF:000063">
    <property type="entry name" value="neural cell adhesion molecule L1"/>
    <property type="match status" value="1"/>
</dbReference>
<dbReference type="FunFam" id="2.60.40.10:FF:001046">
    <property type="entry name" value="Immunoglobulin superfamily member 10"/>
    <property type="match status" value="1"/>
</dbReference>
<dbReference type="Pfam" id="PF07679">
    <property type="entry name" value="I-set"/>
    <property type="match status" value="7"/>
</dbReference>
<evidence type="ECO:0000256" key="12">
    <source>
        <dbReference type="ARBA" id="ARBA00023180"/>
    </source>
</evidence>
<evidence type="ECO:0000256" key="16">
    <source>
        <dbReference type="SAM" id="MobiDB-lite"/>
    </source>
</evidence>
<name>A0A4D9EFH8_9SAUR</name>
<evidence type="ECO:0000256" key="1">
    <source>
        <dbReference type="ARBA" id="ARBA00004167"/>
    </source>
</evidence>
<feature type="domain" description="Ig-like" evidence="17">
    <location>
        <begin position="1792"/>
        <end position="1883"/>
    </location>
</feature>
<dbReference type="InterPro" id="IPR007110">
    <property type="entry name" value="Ig-like_dom"/>
</dbReference>
<feature type="domain" description="Ig-like" evidence="17">
    <location>
        <begin position="2188"/>
        <end position="2279"/>
    </location>
</feature>
<dbReference type="InterPro" id="IPR003598">
    <property type="entry name" value="Ig_sub2"/>
</dbReference>
<feature type="compositionally biased region" description="Basic and acidic residues" evidence="16">
    <location>
        <begin position="696"/>
        <end position="706"/>
    </location>
</feature>
<keyword evidence="7" id="KW-0732">Signal</keyword>
<dbReference type="InterPro" id="IPR003599">
    <property type="entry name" value="Ig_sub"/>
</dbReference>
<keyword evidence="9" id="KW-1133">Transmembrane helix</keyword>